<name>A0A090VNZ0_9FLAO</name>
<feature type="transmembrane region" description="Helical" evidence="1">
    <location>
        <begin position="134"/>
        <end position="151"/>
    </location>
</feature>
<evidence type="ECO:0000313" key="3">
    <source>
        <dbReference type="Proteomes" id="UP000029644"/>
    </source>
</evidence>
<proteinExistence type="predicted"/>
<keyword evidence="1" id="KW-1133">Transmembrane helix</keyword>
<reference evidence="2 3" key="1">
    <citation type="journal article" date="2014" name="Genome Announc.">
        <title>Draft Genome Sequences of Marine Flavobacterium Algibacter lectus Strains SS8 and NR4.</title>
        <authorList>
            <person name="Takatani N."/>
            <person name="Nakanishi M."/>
            <person name="Meirelles P."/>
            <person name="Mino S."/>
            <person name="Suda W."/>
            <person name="Oshima K."/>
            <person name="Hattori M."/>
            <person name="Ohkuma M."/>
            <person name="Hosokawa M."/>
            <person name="Miyashita K."/>
            <person name="Thompson F.L."/>
            <person name="Niwa A."/>
            <person name="Sawabe T."/>
            <person name="Sawabe T."/>
        </authorList>
    </citation>
    <scope>NUCLEOTIDE SEQUENCE [LARGE SCALE GENOMIC DNA]</scope>
    <source>
        <strain evidence="2 3">JCM 19300</strain>
    </source>
</reference>
<organism evidence="2 3">
    <name type="scientific">Algibacter lectus</name>
    <dbReference type="NCBI Taxonomy" id="221126"/>
    <lineage>
        <taxon>Bacteria</taxon>
        <taxon>Pseudomonadati</taxon>
        <taxon>Bacteroidota</taxon>
        <taxon>Flavobacteriia</taxon>
        <taxon>Flavobacteriales</taxon>
        <taxon>Flavobacteriaceae</taxon>
        <taxon>Algibacter</taxon>
    </lineage>
</organism>
<dbReference type="AlphaFoldDB" id="A0A090VNZ0"/>
<evidence type="ECO:0000256" key="1">
    <source>
        <dbReference type="SAM" id="Phobius"/>
    </source>
</evidence>
<keyword evidence="1" id="KW-0472">Membrane</keyword>
<evidence type="ECO:0000313" key="2">
    <source>
        <dbReference type="EMBL" id="GAL65009.1"/>
    </source>
</evidence>
<comment type="caution">
    <text evidence="2">The sequence shown here is derived from an EMBL/GenBank/DDBJ whole genome shotgun (WGS) entry which is preliminary data.</text>
</comment>
<accession>A0A090VNZ0</accession>
<protein>
    <submittedName>
        <fullName evidence="2">Uncharacterized protein</fullName>
    </submittedName>
</protein>
<keyword evidence="1" id="KW-0812">Transmembrane</keyword>
<feature type="transmembrane region" description="Helical" evidence="1">
    <location>
        <begin position="71"/>
        <end position="95"/>
    </location>
</feature>
<dbReference type="EMBL" id="BBNQ01000029">
    <property type="protein sequence ID" value="GAL65009.1"/>
    <property type="molecule type" value="Genomic_DNA"/>
</dbReference>
<sequence length="188" mass="22454">MQLTQLIKMNNKLQKFKEVQSEFQRTDKQSLIIGSIVATLIAASPYLFYLYESVPNTPTWDTFLFRYDSRYYGSMLTVAWTIMGKAMPLFLLFIWFFTCRHWWYHTLLVPISMYIYQIFTTINDDLNYVDSNQLVYLIPIMVIIIPSIYLIRAQIFNKVNNANKSLQDLEDEFKVSPTSFWHKVKEYF</sequence>
<dbReference type="Proteomes" id="UP000029644">
    <property type="component" value="Unassembled WGS sequence"/>
</dbReference>
<gene>
    <name evidence="2" type="ORF">JCM19300_44</name>
</gene>
<feature type="transmembrane region" description="Helical" evidence="1">
    <location>
        <begin position="102"/>
        <end position="122"/>
    </location>
</feature>
<feature type="transmembrane region" description="Helical" evidence="1">
    <location>
        <begin position="31"/>
        <end position="51"/>
    </location>
</feature>